<evidence type="ECO:0000259" key="3">
    <source>
        <dbReference type="Pfam" id="PF07587"/>
    </source>
</evidence>
<dbReference type="PANTHER" id="PTHR35889:SF3">
    <property type="entry name" value="F-BOX DOMAIN-CONTAINING PROTEIN"/>
    <property type="match status" value="1"/>
</dbReference>
<feature type="domain" description="DUF1549" evidence="2">
    <location>
        <begin position="57"/>
        <end position="240"/>
    </location>
</feature>
<feature type="domain" description="DUF1553" evidence="3">
    <location>
        <begin position="289"/>
        <end position="415"/>
    </location>
</feature>
<dbReference type="PANTHER" id="PTHR35889">
    <property type="entry name" value="CYCLOINULO-OLIGOSACCHARIDE FRUCTANOTRANSFERASE-RELATED"/>
    <property type="match status" value="1"/>
</dbReference>
<dbReference type="EMBL" id="CP036298">
    <property type="protein sequence ID" value="QDV23111.1"/>
    <property type="molecule type" value="Genomic_DNA"/>
</dbReference>
<dbReference type="InterPro" id="IPR011444">
    <property type="entry name" value="DUF1549"/>
</dbReference>
<dbReference type="KEGG" id="ahel:Q31a_14070"/>
<protein>
    <recommendedName>
        <fullName evidence="6">DUF1549 domain-containing protein</fullName>
    </recommendedName>
</protein>
<dbReference type="AlphaFoldDB" id="A0A518G3C2"/>
<dbReference type="Pfam" id="PF07583">
    <property type="entry name" value="PSCyt2"/>
    <property type="match status" value="1"/>
</dbReference>
<proteinExistence type="predicted"/>
<dbReference type="Proteomes" id="UP000318017">
    <property type="component" value="Chromosome"/>
</dbReference>
<reference evidence="4 5" key="1">
    <citation type="submission" date="2019-02" db="EMBL/GenBank/DDBJ databases">
        <title>Deep-cultivation of Planctomycetes and their phenomic and genomic characterization uncovers novel biology.</title>
        <authorList>
            <person name="Wiegand S."/>
            <person name="Jogler M."/>
            <person name="Boedeker C."/>
            <person name="Pinto D."/>
            <person name="Vollmers J."/>
            <person name="Rivas-Marin E."/>
            <person name="Kohn T."/>
            <person name="Peeters S.H."/>
            <person name="Heuer A."/>
            <person name="Rast P."/>
            <person name="Oberbeckmann S."/>
            <person name="Bunk B."/>
            <person name="Jeske O."/>
            <person name="Meyerdierks A."/>
            <person name="Storesund J.E."/>
            <person name="Kallscheuer N."/>
            <person name="Luecker S."/>
            <person name="Lage O.M."/>
            <person name="Pohl T."/>
            <person name="Merkel B.J."/>
            <person name="Hornburger P."/>
            <person name="Mueller R.-W."/>
            <person name="Bruemmer F."/>
            <person name="Labrenz M."/>
            <person name="Spormann A.M."/>
            <person name="Op den Camp H."/>
            <person name="Overmann J."/>
            <person name="Amann R."/>
            <person name="Jetten M.S.M."/>
            <person name="Mascher T."/>
            <person name="Medema M.H."/>
            <person name="Devos D.P."/>
            <person name="Kaster A.-K."/>
            <person name="Ovreas L."/>
            <person name="Rohde M."/>
            <person name="Galperin M.Y."/>
            <person name="Jogler C."/>
        </authorList>
    </citation>
    <scope>NUCLEOTIDE SEQUENCE [LARGE SCALE GENOMIC DNA]</scope>
    <source>
        <strain evidence="4 5">Q31a</strain>
    </source>
</reference>
<gene>
    <name evidence="4" type="ORF">Q31a_14070</name>
</gene>
<evidence type="ECO:0000256" key="1">
    <source>
        <dbReference type="SAM" id="MobiDB-lite"/>
    </source>
</evidence>
<evidence type="ECO:0008006" key="6">
    <source>
        <dbReference type="Google" id="ProtNLM"/>
    </source>
</evidence>
<dbReference type="Pfam" id="PF07587">
    <property type="entry name" value="PSD1"/>
    <property type="match status" value="1"/>
</dbReference>
<dbReference type="OrthoDB" id="289126at2"/>
<feature type="region of interest" description="Disordered" evidence="1">
    <location>
        <begin position="504"/>
        <end position="523"/>
    </location>
</feature>
<name>A0A518G3C2_9BACT</name>
<sequence length="561" mass="60983">MAMLRSIVSTNFLGRPAAAWLLILGGLLPVSWAADNPSEIVGKDTQMERSVAMSSRVDDLLKEHLQSIGWEAAPKCEDAEFLRRVYLDLTGELPTGADVLDFLEDQGPKKRIQVVERLLDSPASAAHLARVWSSWLLPAEDGAAPFQPQPFGLEAWLAQRFEENLRYDRLVADLLVSSGPTESGPTGFFVALGGDPSRIASKTARVFMGVQLDCAECHDHPFDDWTQQDFWGFAAYFAQLSTDSGAAMRSGVSVADVAVGEVSLPDTEQVVAPKPLVQTGFSGIGTGSRRQQLTLWLTARENPFLARATVNRVWSLLFGRGLVEPIDDMRSLEIASHPELLRELSEYFASTGYDLRDLFSVLAKTAAYSRSSRHPSGVPPEASYASMTVKPLTQAQLSMALNQVSRQLFEPGGGTTLLLQRQLGQLRGDESEAKLGIINALVTLNGSLWDRISRENSSRLLKALEGPHLNGQKQLQWLFLTTLSRLPSAEEVAVFSEVMGRAPAAHGNDAADDSQEEAAGQGAGSGIQDAVALPLKPDAVKAWQSDLLWALLNSTEFAMTP</sequence>
<keyword evidence="5" id="KW-1185">Reference proteome</keyword>
<dbReference type="InterPro" id="IPR022655">
    <property type="entry name" value="DUF1553"/>
</dbReference>
<evidence type="ECO:0000313" key="4">
    <source>
        <dbReference type="EMBL" id="QDV23111.1"/>
    </source>
</evidence>
<evidence type="ECO:0000259" key="2">
    <source>
        <dbReference type="Pfam" id="PF07583"/>
    </source>
</evidence>
<accession>A0A518G3C2</accession>
<organism evidence="4 5">
    <name type="scientific">Aureliella helgolandensis</name>
    <dbReference type="NCBI Taxonomy" id="2527968"/>
    <lineage>
        <taxon>Bacteria</taxon>
        <taxon>Pseudomonadati</taxon>
        <taxon>Planctomycetota</taxon>
        <taxon>Planctomycetia</taxon>
        <taxon>Pirellulales</taxon>
        <taxon>Pirellulaceae</taxon>
        <taxon>Aureliella</taxon>
    </lineage>
</organism>
<evidence type="ECO:0000313" key="5">
    <source>
        <dbReference type="Proteomes" id="UP000318017"/>
    </source>
</evidence>